<feature type="transmembrane region" description="Helical" evidence="1">
    <location>
        <begin position="12"/>
        <end position="32"/>
    </location>
</feature>
<accession>A0A936F3T6</accession>
<reference evidence="2 3" key="1">
    <citation type="submission" date="2020-10" db="EMBL/GenBank/DDBJ databases">
        <title>Connecting structure to function with the recovery of over 1000 high-quality activated sludge metagenome-assembled genomes encoding full-length rRNA genes using long-read sequencing.</title>
        <authorList>
            <person name="Singleton C.M."/>
            <person name="Petriglieri F."/>
            <person name="Kristensen J.M."/>
            <person name="Kirkegaard R.H."/>
            <person name="Michaelsen T.Y."/>
            <person name="Andersen M.H."/>
            <person name="Karst S.M."/>
            <person name="Dueholm M.S."/>
            <person name="Nielsen P.H."/>
            <person name="Albertsen M."/>
        </authorList>
    </citation>
    <scope>NUCLEOTIDE SEQUENCE [LARGE SCALE GENOMIC DNA]</scope>
    <source>
        <strain evidence="2">OdNE_18-Q3-R46-58_MAXAC.008</strain>
    </source>
</reference>
<comment type="caution">
    <text evidence="2">The sequence shown here is derived from an EMBL/GenBank/DDBJ whole genome shotgun (WGS) entry which is preliminary data.</text>
</comment>
<keyword evidence="1" id="KW-0472">Membrane</keyword>
<evidence type="ECO:0000313" key="2">
    <source>
        <dbReference type="EMBL" id="MBK8573383.1"/>
    </source>
</evidence>
<dbReference type="AlphaFoldDB" id="A0A936F3T6"/>
<sequence>MTERKRGGGSYLMVFGLIGLLFIGIMVVAYQLSRRANPVMLDDQGRPQPTSRS</sequence>
<organism evidence="2 3">
    <name type="scientific">Candidatus Geothrix odensensis</name>
    <dbReference type="NCBI Taxonomy" id="2954440"/>
    <lineage>
        <taxon>Bacteria</taxon>
        <taxon>Pseudomonadati</taxon>
        <taxon>Acidobacteriota</taxon>
        <taxon>Holophagae</taxon>
        <taxon>Holophagales</taxon>
        <taxon>Holophagaceae</taxon>
        <taxon>Geothrix</taxon>
    </lineage>
</organism>
<keyword evidence="1" id="KW-0812">Transmembrane</keyword>
<evidence type="ECO:0000256" key="1">
    <source>
        <dbReference type="SAM" id="Phobius"/>
    </source>
</evidence>
<dbReference type="EMBL" id="JADKCH010000017">
    <property type="protein sequence ID" value="MBK8573383.1"/>
    <property type="molecule type" value="Genomic_DNA"/>
</dbReference>
<proteinExistence type="predicted"/>
<dbReference type="Proteomes" id="UP000709959">
    <property type="component" value="Unassembled WGS sequence"/>
</dbReference>
<name>A0A936F3T6_9BACT</name>
<protein>
    <submittedName>
        <fullName evidence="2">Uncharacterized protein</fullName>
    </submittedName>
</protein>
<gene>
    <name evidence="2" type="ORF">IPN91_12245</name>
</gene>
<evidence type="ECO:0000313" key="3">
    <source>
        <dbReference type="Proteomes" id="UP000709959"/>
    </source>
</evidence>
<keyword evidence="1" id="KW-1133">Transmembrane helix</keyword>